<proteinExistence type="predicted"/>
<sequence>MKNIRILVIIVISFISCSKDDDDPDASKVSVPIGSIAVEINGKTETFNVDTRAVIDTIPWSFGRNAVKLSISGKSTGDQNSENILIWFFVTPEREIDAGTYPDLEKQIYHFLEYNSDWRGDLYNYGSNRYVNEYYSSRSSITRIDSVIKGTFTGNLGIGTGAVGEEQPPRDYKMRNGQFNLVLEK</sequence>
<dbReference type="EMBL" id="OCMF01000002">
    <property type="protein sequence ID" value="SOC80503.1"/>
    <property type="molecule type" value="Genomic_DNA"/>
</dbReference>
<gene>
    <name evidence="1" type="ORF">SAMN06296241_2053</name>
</gene>
<evidence type="ECO:0000313" key="1">
    <source>
        <dbReference type="EMBL" id="SOC80503.1"/>
    </source>
</evidence>
<dbReference type="PROSITE" id="PS51257">
    <property type="entry name" value="PROKAR_LIPOPROTEIN"/>
    <property type="match status" value="1"/>
</dbReference>
<dbReference type="OrthoDB" id="9842010at2"/>
<dbReference type="AlphaFoldDB" id="A0A285X574"/>
<name>A0A285X574_9FLAO</name>
<dbReference type="Proteomes" id="UP000219193">
    <property type="component" value="Unassembled WGS sequence"/>
</dbReference>
<keyword evidence="2" id="KW-1185">Reference proteome</keyword>
<evidence type="ECO:0000313" key="2">
    <source>
        <dbReference type="Proteomes" id="UP000219193"/>
    </source>
</evidence>
<organism evidence="1 2">
    <name type="scientific">Salinimicrobium sediminis</name>
    <dbReference type="NCBI Taxonomy" id="1343891"/>
    <lineage>
        <taxon>Bacteria</taxon>
        <taxon>Pseudomonadati</taxon>
        <taxon>Bacteroidota</taxon>
        <taxon>Flavobacteriia</taxon>
        <taxon>Flavobacteriales</taxon>
        <taxon>Flavobacteriaceae</taxon>
        <taxon>Salinimicrobium</taxon>
    </lineage>
</organism>
<accession>A0A285X574</accession>
<dbReference type="RefSeq" id="WP_097056266.1">
    <property type="nucleotide sequence ID" value="NZ_OCMF01000002.1"/>
</dbReference>
<protein>
    <submittedName>
        <fullName evidence="1">Uncharacterized protein</fullName>
    </submittedName>
</protein>
<reference evidence="2" key="1">
    <citation type="submission" date="2017-09" db="EMBL/GenBank/DDBJ databases">
        <authorList>
            <person name="Varghese N."/>
            <person name="Submissions S."/>
        </authorList>
    </citation>
    <scope>NUCLEOTIDE SEQUENCE [LARGE SCALE GENOMIC DNA]</scope>
    <source>
        <strain evidence="2">CGMCC 1.12641</strain>
    </source>
</reference>